<dbReference type="InterPro" id="IPR002129">
    <property type="entry name" value="PyrdxlP-dep_de-COase"/>
</dbReference>
<dbReference type="PANTHER" id="PTHR46101:SF9">
    <property type="entry name" value="HISTIDINE DECARBOXYLASE"/>
    <property type="match status" value="1"/>
</dbReference>
<keyword evidence="5 6" id="KW-0456">Lyase</keyword>
<protein>
    <recommendedName>
        <fullName evidence="9">Histidine decarboxylase</fullName>
    </recommendedName>
</protein>
<dbReference type="InterPro" id="IPR015424">
    <property type="entry name" value="PyrdxlP-dep_Trfase"/>
</dbReference>
<evidence type="ECO:0000256" key="5">
    <source>
        <dbReference type="ARBA" id="ARBA00023239"/>
    </source>
</evidence>
<dbReference type="InterPro" id="IPR015421">
    <property type="entry name" value="PyrdxlP-dep_Trfase_major"/>
</dbReference>
<dbReference type="EMBL" id="JABTTQ020001064">
    <property type="protein sequence ID" value="KAK6135852.1"/>
    <property type="molecule type" value="Genomic_DNA"/>
</dbReference>
<evidence type="ECO:0000256" key="3">
    <source>
        <dbReference type="ARBA" id="ARBA00022793"/>
    </source>
</evidence>
<comment type="caution">
    <text evidence="7">The sequence shown here is derived from an EMBL/GenBank/DDBJ whole genome shotgun (WGS) entry which is preliminary data.</text>
</comment>
<evidence type="ECO:0000256" key="1">
    <source>
        <dbReference type="ARBA" id="ARBA00001933"/>
    </source>
</evidence>
<evidence type="ECO:0008006" key="9">
    <source>
        <dbReference type="Google" id="ProtNLM"/>
    </source>
</evidence>
<gene>
    <name evidence="7" type="ORF">DH2020_030399</name>
</gene>
<evidence type="ECO:0000313" key="8">
    <source>
        <dbReference type="Proteomes" id="UP001318860"/>
    </source>
</evidence>
<accession>A0ABR0VPC5</accession>
<dbReference type="SUPFAM" id="SSF53383">
    <property type="entry name" value="PLP-dependent transferases"/>
    <property type="match status" value="1"/>
</dbReference>
<keyword evidence="4 6" id="KW-0663">Pyridoxal phosphate</keyword>
<evidence type="ECO:0000256" key="6">
    <source>
        <dbReference type="RuleBase" id="RU000382"/>
    </source>
</evidence>
<evidence type="ECO:0000256" key="4">
    <source>
        <dbReference type="ARBA" id="ARBA00022898"/>
    </source>
</evidence>
<evidence type="ECO:0000256" key="2">
    <source>
        <dbReference type="ARBA" id="ARBA00009533"/>
    </source>
</evidence>
<comment type="similarity">
    <text evidence="2 6">Belongs to the group II decarboxylase family.</text>
</comment>
<sequence>MTKISNAAAIDKKDYPNGNKKKDIFAIEEFCADRQDFLTKILTDFEDHLTEKAGHFLGYHVNLDLNHLMDLSPLLRFHINNAGDPFKDSSFISVLDWFGQLWEIEKDECWGYVTNGGTEGNFQGLLLGRELLADGKLYTSRESHYSVFKAARMFRMDCIIIRTLTTGEIDCNDLREKLCLNKDKPAIINLNIGTTFKGGVDNLDLVIKTLEECGFSNDRFYIHCDAALSGLISPFLEQLLSLNVKGRLGLQQDVKCFDECSILERSPKDAGIESMLNEMSFVVVFERPPNPEFIKYWNLSCEGNMTHVIAMPHVTVKMLEDFVNDFVQERNIWYQCGQIQPPCLAKEIGTSNCCCSIHGKGGLQNGN</sequence>
<reference evidence="7 8" key="1">
    <citation type="journal article" date="2021" name="Comput. Struct. Biotechnol. J.">
        <title>De novo genome assembly of the potent medicinal plant Rehmannia glutinosa using nanopore technology.</title>
        <authorList>
            <person name="Ma L."/>
            <person name="Dong C."/>
            <person name="Song C."/>
            <person name="Wang X."/>
            <person name="Zheng X."/>
            <person name="Niu Y."/>
            <person name="Chen S."/>
            <person name="Feng W."/>
        </authorList>
    </citation>
    <scope>NUCLEOTIDE SEQUENCE [LARGE SCALE GENOMIC DNA]</scope>
    <source>
        <strain evidence="7">DH-2019</strain>
    </source>
</reference>
<organism evidence="7 8">
    <name type="scientific">Rehmannia glutinosa</name>
    <name type="common">Chinese foxglove</name>
    <dbReference type="NCBI Taxonomy" id="99300"/>
    <lineage>
        <taxon>Eukaryota</taxon>
        <taxon>Viridiplantae</taxon>
        <taxon>Streptophyta</taxon>
        <taxon>Embryophyta</taxon>
        <taxon>Tracheophyta</taxon>
        <taxon>Spermatophyta</taxon>
        <taxon>Magnoliopsida</taxon>
        <taxon>eudicotyledons</taxon>
        <taxon>Gunneridae</taxon>
        <taxon>Pentapetalae</taxon>
        <taxon>asterids</taxon>
        <taxon>lamiids</taxon>
        <taxon>Lamiales</taxon>
        <taxon>Orobanchaceae</taxon>
        <taxon>Rehmannieae</taxon>
        <taxon>Rehmannia</taxon>
    </lineage>
</organism>
<dbReference type="InterPro" id="IPR051151">
    <property type="entry name" value="Group_II_Decarboxylase"/>
</dbReference>
<keyword evidence="8" id="KW-1185">Reference proteome</keyword>
<dbReference type="Gene3D" id="3.40.640.10">
    <property type="entry name" value="Type I PLP-dependent aspartate aminotransferase-like (Major domain)"/>
    <property type="match status" value="1"/>
</dbReference>
<dbReference type="PANTHER" id="PTHR46101">
    <property type="match status" value="1"/>
</dbReference>
<name>A0ABR0VPC5_REHGL</name>
<proteinExistence type="inferred from homology"/>
<comment type="cofactor">
    <cofactor evidence="1 6">
        <name>pyridoxal 5'-phosphate</name>
        <dbReference type="ChEBI" id="CHEBI:597326"/>
    </cofactor>
</comment>
<keyword evidence="3" id="KW-0210">Decarboxylase</keyword>
<dbReference type="Proteomes" id="UP001318860">
    <property type="component" value="Unassembled WGS sequence"/>
</dbReference>
<evidence type="ECO:0000313" key="7">
    <source>
        <dbReference type="EMBL" id="KAK6135852.1"/>
    </source>
</evidence>
<dbReference type="Pfam" id="PF00282">
    <property type="entry name" value="Pyridoxal_deC"/>
    <property type="match status" value="1"/>
</dbReference>